<dbReference type="Proteomes" id="UP000717996">
    <property type="component" value="Unassembled WGS sequence"/>
</dbReference>
<dbReference type="OrthoDB" id="3239304at2759"/>
<feature type="transmembrane region" description="Helical" evidence="1">
    <location>
        <begin position="160"/>
        <end position="187"/>
    </location>
</feature>
<feature type="transmembrane region" description="Helical" evidence="1">
    <location>
        <begin position="12"/>
        <end position="38"/>
    </location>
</feature>
<evidence type="ECO:0000313" key="3">
    <source>
        <dbReference type="Proteomes" id="UP000717996"/>
    </source>
</evidence>
<proteinExistence type="predicted"/>
<keyword evidence="1" id="KW-0472">Membrane</keyword>
<evidence type="ECO:0000256" key="1">
    <source>
        <dbReference type="SAM" id="Phobius"/>
    </source>
</evidence>
<sequence>MGQYKCCCCIPIRAGVLIIALLSAAFYVAITVLLSLAIPKFSTFPSTNELTLTYGLLLLIDESESAFSTPAVKGVHYTSIAITVIFAFCSLFGVIGSITQHRKMIAAFKLAYWTSSLLELLISIAAIIVLAVQRIDIINTCAALNADETVGSCSSYYRTFMIILCCLIVIVNLFQFYFAAAISSYATRLRRTNMHEKLRHLEDFPEAPRKVEFF</sequence>
<protein>
    <submittedName>
        <fullName evidence="2">Uncharacterized protein</fullName>
    </submittedName>
</protein>
<evidence type="ECO:0000313" key="2">
    <source>
        <dbReference type="EMBL" id="KAG1554257.1"/>
    </source>
</evidence>
<accession>A0A9P6YPW1</accession>
<dbReference type="EMBL" id="JAANIT010000003">
    <property type="protein sequence ID" value="KAG1554257.1"/>
    <property type="molecule type" value="Genomic_DNA"/>
</dbReference>
<reference evidence="2" key="1">
    <citation type="journal article" date="2020" name="Microb. Genom.">
        <title>Genetic diversity of clinical and environmental Mucorales isolates obtained from an investigation of mucormycosis cases among solid organ transplant recipients.</title>
        <authorList>
            <person name="Nguyen M.H."/>
            <person name="Kaul D."/>
            <person name="Muto C."/>
            <person name="Cheng S.J."/>
            <person name="Richter R.A."/>
            <person name="Bruno V.M."/>
            <person name="Liu G."/>
            <person name="Beyhan S."/>
            <person name="Sundermann A.J."/>
            <person name="Mounaud S."/>
            <person name="Pasculle A.W."/>
            <person name="Nierman W.C."/>
            <person name="Driscoll E."/>
            <person name="Cumbie R."/>
            <person name="Clancy C.J."/>
            <person name="Dupont C.L."/>
        </authorList>
    </citation>
    <scope>NUCLEOTIDE SEQUENCE</scope>
    <source>
        <strain evidence="2">GL16</strain>
    </source>
</reference>
<keyword evidence="1" id="KW-1133">Transmembrane helix</keyword>
<feature type="transmembrane region" description="Helical" evidence="1">
    <location>
        <begin position="77"/>
        <end position="98"/>
    </location>
</feature>
<feature type="transmembrane region" description="Helical" evidence="1">
    <location>
        <begin position="110"/>
        <end position="132"/>
    </location>
</feature>
<dbReference type="AlphaFoldDB" id="A0A9P6YPW1"/>
<comment type="caution">
    <text evidence="2">The sequence shown here is derived from an EMBL/GenBank/DDBJ whole genome shotgun (WGS) entry which is preliminary data.</text>
</comment>
<gene>
    <name evidence="2" type="ORF">G6F51_000057</name>
</gene>
<keyword evidence="1" id="KW-0812">Transmembrane</keyword>
<organism evidence="2 3">
    <name type="scientific">Rhizopus oryzae</name>
    <name type="common">Mucormycosis agent</name>
    <name type="synonym">Rhizopus arrhizus var. delemar</name>
    <dbReference type="NCBI Taxonomy" id="64495"/>
    <lineage>
        <taxon>Eukaryota</taxon>
        <taxon>Fungi</taxon>
        <taxon>Fungi incertae sedis</taxon>
        <taxon>Mucoromycota</taxon>
        <taxon>Mucoromycotina</taxon>
        <taxon>Mucoromycetes</taxon>
        <taxon>Mucorales</taxon>
        <taxon>Mucorineae</taxon>
        <taxon>Rhizopodaceae</taxon>
        <taxon>Rhizopus</taxon>
    </lineage>
</organism>
<name>A0A9P6YPW1_RHIOR</name>